<dbReference type="Proteomes" id="UP000728185">
    <property type="component" value="Unassembled WGS sequence"/>
</dbReference>
<comment type="pathway">
    <text evidence="1">Cofactor biosynthesis; NAD(+) biosynthesis.</text>
</comment>
<dbReference type="InterPro" id="IPR013785">
    <property type="entry name" value="Aldolase_TIM"/>
</dbReference>
<dbReference type="SUPFAM" id="SSF51690">
    <property type="entry name" value="Nicotinate/Quinolinate PRTase C-terminal domain-like"/>
    <property type="match status" value="1"/>
</dbReference>
<name>A0A8E0RWX1_9TREM</name>
<dbReference type="InterPro" id="IPR036068">
    <property type="entry name" value="Nicotinate_pribotase-like_C"/>
</dbReference>
<accession>A0A8E0RWX1</accession>
<keyword evidence="3" id="KW-1185">Reference proteome</keyword>
<protein>
    <submittedName>
        <fullName evidence="2">Putative nicotinate phosphoribosyltransferase</fullName>
    </submittedName>
</protein>
<sequence>MNLDRFLQRCRYWSRYLDTILDYVPDQVHAGELAAFANYAFAFPSNFVGLIDTYDVLR</sequence>
<evidence type="ECO:0000313" key="3">
    <source>
        <dbReference type="Proteomes" id="UP000728185"/>
    </source>
</evidence>
<gene>
    <name evidence="2" type="ORF">FBUS_11252</name>
</gene>
<keyword evidence="2" id="KW-0328">Glycosyltransferase</keyword>
<keyword evidence="2" id="KW-0808">Transferase</keyword>
<dbReference type="GO" id="GO:0016757">
    <property type="term" value="F:glycosyltransferase activity"/>
    <property type="evidence" value="ECO:0007669"/>
    <property type="project" value="UniProtKB-KW"/>
</dbReference>
<dbReference type="EMBL" id="LUCM01004590">
    <property type="protein sequence ID" value="KAA0194140.1"/>
    <property type="molecule type" value="Genomic_DNA"/>
</dbReference>
<dbReference type="AlphaFoldDB" id="A0A8E0RWX1"/>
<dbReference type="UniPathway" id="UPA00253"/>
<proteinExistence type="predicted"/>
<comment type="caution">
    <text evidence="2">The sequence shown here is derived from an EMBL/GenBank/DDBJ whole genome shotgun (WGS) entry which is preliminary data.</text>
</comment>
<evidence type="ECO:0000313" key="2">
    <source>
        <dbReference type="EMBL" id="KAA0194140.1"/>
    </source>
</evidence>
<dbReference type="Gene3D" id="3.20.20.70">
    <property type="entry name" value="Aldolase class I"/>
    <property type="match status" value="1"/>
</dbReference>
<organism evidence="2 3">
    <name type="scientific">Fasciolopsis buskii</name>
    <dbReference type="NCBI Taxonomy" id="27845"/>
    <lineage>
        <taxon>Eukaryota</taxon>
        <taxon>Metazoa</taxon>
        <taxon>Spiralia</taxon>
        <taxon>Lophotrochozoa</taxon>
        <taxon>Platyhelminthes</taxon>
        <taxon>Trematoda</taxon>
        <taxon>Digenea</taxon>
        <taxon>Plagiorchiida</taxon>
        <taxon>Echinostomata</taxon>
        <taxon>Echinostomatoidea</taxon>
        <taxon>Fasciolidae</taxon>
        <taxon>Fasciolopsis</taxon>
    </lineage>
</organism>
<dbReference type="GO" id="GO:0009435">
    <property type="term" value="P:NAD+ biosynthetic process"/>
    <property type="evidence" value="ECO:0007669"/>
    <property type="project" value="UniProtKB-UniPathway"/>
</dbReference>
<dbReference type="OrthoDB" id="193380at2759"/>
<reference evidence="2" key="1">
    <citation type="submission" date="2019-05" db="EMBL/GenBank/DDBJ databases">
        <title>Annotation for the trematode Fasciolopsis buski.</title>
        <authorList>
            <person name="Choi Y.-J."/>
        </authorList>
    </citation>
    <scope>NUCLEOTIDE SEQUENCE</scope>
    <source>
        <strain evidence="2">HT</strain>
        <tissue evidence="2">Whole worm</tissue>
    </source>
</reference>
<evidence type="ECO:0000256" key="1">
    <source>
        <dbReference type="ARBA" id="ARBA00004790"/>
    </source>
</evidence>